<protein>
    <submittedName>
        <fullName evidence="2">Uncharacterized protein</fullName>
    </submittedName>
</protein>
<evidence type="ECO:0000313" key="2">
    <source>
        <dbReference type="EMBL" id="KXB61052.1"/>
    </source>
</evidence>
<dbReference type="EMBL" id="LSDA01000005">
    <property type="protein sequence ID" value="KXB61052.1"/>
    <property type="molecule type" value="Genomic_DNA"/>
</dbReference>
<keyword evidence="1" id="KW-0812">Transmembrane</keyword>
<organism evidence="2 3">
    <name type="scientific">Lachnoanaerobaculum saburreum</name>
    <dbReference type="NCBI Taxonomy" id="467210"/>
    <lineage>
        <taxon>Bacteria</taxon>
        <taxon>Bacillati</taxon>
        <taxon>Bacillota</taxon>
        <taxon>Clostridia</taxon>
        <taxon>Lachnospirales</taxon>
        <taxon>Lachnospiraceae</taxon>
        <taxon>Lachnoanaerobaculum</taxon>
    </lineage>
</organism>
<evidence type="ECO:0000256" key="1">
    <source>
        <dbReference type="SAM" id="Phobius"/>
    </source>
</evidence>
<proteinExistence type="predicted"/>
<dbReference type="InterPro" id="IPR032675">
    <property type="entry name" value="LRR_dom_sf"/>
</dbReference>
<evidence type="ECO:0000313" key="3">
    <source>
        <dbReference type="Proteomes" id="UP000070394"/>
    </source>
</evidence>
<dbReference type="AlphaFoldDB" id="A0A134A030"/>
<reference evidence="3" key="1">
    <citation type="submission" date="2016-01" db="EMBL/GenBank/DDBJ databases">
        <authorList>
            <person name="Mitreva M."/>
            <person name="Pepin K.H."/>
            <person name="Mihindukulasuriya K.A."/>
            <person name="Fulton R."/>
            <person name="Fronick C."/>
            <person name="O'Laughlin M."/>
            <person name="Miner T."/>
            <person name="Herter B."/>
            <person name="Rosa B.A."/>
            <person name="Cordes M."/>
            <person name="Tomlinson C."/>
            <person name="Wollam A."/>
            <person name="Palsikar V.B."/>
            <person name="Mardis E.R."/>
            <person name="Wilson R.K."/>
        </authorList>
    </citation>
    <scope>NUCLEOTIDE SEQUENCE [LARGE SCALE GENOMIC DNA]</scope>
    <source>
        <strain evidence="3">DNF00896</strain>
    </source>
</reference>
<keyword evidence="1" id="KW-0472">Membrane</keyword>
<sequence length="154" mass="18721">MKKKYKLYIIIVMCIIICSYLLNKIAFFKDKEFERAVRNTKYTYRMSFIDKRDKPIIGIIWKKDLEKLEDVSIDFREYRVKDVSDLKKFKNLKQLMLCYSSKYYGDTSIYEDEHVLDNIYKIKNFKKLEWIYIGNLKVNEDIKAMFPNAKVFID</sequence>
<dbReference type="PATRIC" id="fig|467210.3.peg.188"/>
<keyword evidence="1" id="KW-1133">Transmembrane helix</keyword>
<dbReference type="OrthoDB" id="9879519at2"/>
<comment type="caution">
    <text evidence="2">The sequence shown here is derived from an EMBL/GenBank/DDBJ whole genome shotgun (WGS) entry which is preliminary data.</text>
</comment>
<gene>
    <name evidence="2" type="ORF">HMPREF1866_00189</name>
</gene>
<dbReference type="RefSeq" id="WP_060930202.1">
    <property type="nucleotide sequence ID" value="NZ_KQ959775.1"/>
</dbReference>
<dbReference type="Proteomes" id="UP000070394">
    <property type="component" value="Unassembled WGS sequence"/>
</dbReference>
<accession>A0A134A030</accession>
<name>A0A134A030_9FIRM</name>
<keyword evidence="3" id="KW-1185">Reference proteome</keyword>
<feature type="transmembrane region" description="Helical" evidence="1">
    <location>
        <begin position="7"/>
        <end position="28"/>
    </location>
</feature>
<dbReference type="STRING" id="467210.HMPREF1866_00189"/>
<dbReference type="Gene3D" id="3.80.10.10">
    <property type="entry name" value="Ribonuclease Inhibitor"/>
    <property type="match status" value="1"/>
</dbReference>